<evidence type="ECO:0000313" key="10">
    <source>
        <dbReference type="Proteomes" id="UP001216674"/>
    </source>
</evidence>
<keyword evidence="1 9" id="KW-0808">Transferase</keyword>
<comment type="caution">
    <text evidence="9">The sequence shown here is derived from an EMBL/GenBank/DDBJ whole genome shotgun (WGS) entry which is preliminary data.</text>
</comment>
<keyword evidence="6" id="KW-0812">Transmembrane</keyword>
<proteinExistence type="predicted"/>
<name>A0ABT6B3N3_9BURK</name>
<protein>
    <submittedName>
        <fullName evidence="9">Polysaccharide biosynthesis tyrosine autokinase</fullName>
        <ecNumber evidence="9">2.7.10.2</ecNumber>
    </submittedName>
</protein>
<dbReference type="SUPFAM" id="SSF52540">
    <property type="entry name" value="P-loop containing nucleoside triphosphate hydrolases"/>
    <property type="match status" value="1"/>
</dbReference>
<evidence type="ECO:0000259" key="7">
    <source>
        <dbReference type="Pfam" id="PF13614"/>
    </source>
</evidence>
<evidence type="ECO:0000256" key="2">
    <source>
        <dbReference type="ARBA" id="ARBA00022741"/>
    </source>
</evidence>
<keyword evidence="10" id="KW-1185">Reference proteome</keyword>
<evidence type="ECO:0000256" key="6">
    <source>
        <dbReference type="SAM" id="Phobius"/>
    </source>
</evidence>
<organism evidence="9 10">
    <name type="scientific">Cupriavidus basilensis</name>
    <dbReference type="NCBI Taxonomy" id="68895"/>
    <lineage>
        <taxon>Bacteria</taxon>
        <taxon>Pseudomonadati</taxon>
        <taxon>Pseudomonadota</taxon>
        <taxon>Betaproteobacteria</taxon>
        <taxon>Burkholderiales</taxon>
        <taxon>Burkholderiaceae</taxon>
        <taxon>Cupriavidus</taxon>
    </lineage>
</organism>
<dbReference type="EMBL" id="JARJLM010000683">
    <property type="protein sequence ID" value="MDF3839494.1"/>
    <property type="molecule type" value="Genomic_DNA"/>
</dbReference>
<dbReference type="EC" id="2.7.10.2" evidence="9"/>
<keyword evidence="5" id="KW-0829">Tyrosine-protein kinase</keyword>
<dbReference type="InterPro" id="IPR050445">
    <property type="entry name" value="Bact_polysacc_biosynth/exp"/>
</dbReference>
<dbReference type="Proteomes" id="UP001216674">
    <property type="component" value="Unassembled WGS sequence"/>
</dbReference>
<dbReference type="Pfam" id="PF13807">
    <property type="entry name" value="GNVR"/>
    <property type="match status" value="1"/>
</dbReference>
<accession>A0ABT6B3N3</accession>
<evidence type="ECO:0000313" key="9">
    <source>
        <dbReference type="EMBL" id="MDF3839494.1"/>
    </source>
</evidence>
<feature type="domain" description="Tyrosine-protein kinase G-rich" evidence="8">
    <location>
        <begin position="413"/>
        <end position="488"/>
    </location>
</feature>
<evidence type="ECO:0000259" key="8">
    <source>
        <dbReference type="Pfam" id="PF13807"/>
    </source>
</evidence>
<dbReference type="PANTHER" id="PTHR32309">
    <property type="entry name" value="TYROSINE-PROTEIN KINASE"/>
    <property type="match status" value="1"/>
</dbReference>
<evidence type="ECO:0000256" key="3">
    <source>
        <dbReference type="ARBA" id="ARBA00022777"/>
    </source>
</evidence>
<evidence type="ECO:0000256" key="4">
    <source>
        <dbReference type="ARBA" id="ARBA00022840"/>
    </source>
</evidence>
<dbReference type="CDD" id="cd05387">
    <property type="entry name" value="BY-kinase"/>
    <property type="match status" value="1"/>
</dbReference>
<keyword evidence="4" id="KW-0067">ATP-binding</keyword>
<dbReference type="NCBIfam" id="TIGR01007">
    <property type="entry name" value="eps_fam"/>
    <property type="match status" value="1"/>
</dbReference>
<evidence type="ECO:0000256" key="5">
    <source>
        <dbReference type="ARBA" id="ARBA00023137"/>
    </source>
</evidence>
<keyword evidence="6" id="KW-0472">Membrane</keyword>
<keyword evidence="2" id="KW-0547">Nucleotide-binding</keyword>
<keyword evidence="3" id="KW-0418">Kinase</keyword>
<feature type="domain" description="AAA" evidence="7">
    <location>
        <begin position="629"/>
        <end position="755"/>
    </location>
</feature>
<dbReference type="PANTHER" id="PTHR32309:SF32">
    <property type="entry name" value="TYROSINE-PROTEIN KINASE ETK-RELATED"/>
    <property type="match status" value="1"/>
</dbReference>
<reference evidence="9 10" key="1">
    <citation type="submission" date="2023-03" db="EMBL/GenBank/DDBJ databases">
        <title>Draft assemblies of triclosan tolerant bacteria isolated from returned activated sludge.</title>
        <authorList>
            <person name="Van Hamelsveld S."/>
        </authorList>
    </citation>
    <scope>NUCLEOTIDE SEQUENCE [LARGE SCALE GENOMIC DNA]</scope>
    <source>
        <strain evidence="9 10">GW210010_S58</strain>
    </source>
</reference>
<dbReference type="GO" id="GO:0004715">
    <property type="term" value="F:non-membrane spanning protein tyrosine kinase activity"/>
    <property type="evidence" value="ECO:0007669"/>
    <property type="project" value="UniProtKB-EC"/>
</dbReference>
<dbReference type="InterPro" id="IPR027417">
    <property type="entry name" value="P-loop_NTPase"/>
</dbReference>
<feature type="transmembrane region" description="Helical" evidence="6">
    <location>
        <begin position="40"/>
        <end position="60"/>
    </location>
</feature>
<gene>
    <name evidence="9" type="ORF">P3W85_42145</name>
</gene>
<sequence>MSNSIGEPHVSSFAQSGVPPAAPGVPAFSRPGLWRATLDHAGWVLASAAVAALLAALYAWSLPSLYQADVVLRPETDEVRGFSGRKPGNGSQVADLDLAALTSRAVLTAVVRDNRLDIVAAGHQLPVAGPLWARLKGAVSGSPVAPPLGALAQYAWGGEQISVGEFELPEAMLNQRLALTALDGTHYRLVGPDGHALLAGEVGQLAQAGGIALRVTRLSARPGTGFVLMRRDEVSAVDALARTLVVDDRTRERDPGSGLAGVAGAPAAASAGEGVRIAWRDPDRRLAVAVVGDIARSYVESQVRHRSDEAARTLAFVNAELPRVRAELEMAEGALARYRAHAGSMQPTQDAQSYLSGSIEYQRQISALGLERARLLRQYMPESQEVRAIDQQIAQLKGDRRMLDSRLQGLSEAERESVSLTRDVKVAEDTYMSLRNRAQMLSLTKSDSRSDVQLLDAAAVPLIPAGPDRLLISGAGALLGLLLGGGGAWLAARARFHMADAVTLERNCALPIVGEICFSPEQARLERQPPAQACLAAGAAPAAAPVPLLLGNATPALPQLVARTMHGLPVLSPLVATAAAAACVPAAPATPLHDRHLLARQHPHALAVEGLRGLRAALHFSMDTAENVIVAMTSATAGAGKTFNAINLAVLAAEAGWRVLIVDADLRRGDVAARFGQPASPGLADLLGGRVSLQQTIRPTAVSGLSLLAAGTPPGNPSELLMLPALRDTLQRCDESYDLVIVDTPPVLAVADATLVSRLAGATILVVRADDTPEEKVAEALKRLERAQARLIGGVLNGIRPRRGSHADTSAYLHRSAEHAI</sequence>
<dbReference type="InterPro" id="IPR005702">
    <property type="entry name" value="Wzc-like_C"/>
</dbReference>
<keyword evidence="6" id="KW-1133">Transmembrane helix</keyword>
<evidence type="ECO:0000256" key="1">
    <source>
        <dbReference type="ARBA" id="ARBA00022679"/>
    </source>
</evidence>
<dbReference type="InterPro" id="IPR025669">
    <property type="entry name" value="AAA_dom"/>
</dbReference>
<dbReference type="Pfam" id="PF13614">
    <property type="entry name" value="AAA_31"/>
    <property type="match status" value="1"/>
</dbReference>
<dbReference type="Pfam" id="PF23607">
    <property type="entry name" value="WZC_N"/>
    <property type="match status" value="1"/>
</dbReference>
<dbReference type="Gene3D" id="3.40.50.300">
    <property type="entry name" value="P-loop containing nucleotide triphosphate hydrolases"/>
    <property type="match status" value="1"/>
</dbReference>
<dbReference type="RefSeq" id="WP_276269185.1">
    <property type="nucleotide sequence ID" value="NZ_JARJLM010000683.1"/>
</dbReference>
<dbReference type="InterPro" id="IPR032807">
    <property type="entry name" value="GNVR"/>
</dbReference>